<sequence>MEAKPSYGAVEVPKGDTHYDENALQYLEKSKFSFVRFARAVVPIIIAVLIMGGLAWGMTNGFAHFYGPSKGNDEGEKQGESWIPTAKEERSSTSGAKTGAFECSSNPRCSDLGLTGNCCPTDEGVTLGCCD</sequence>
<evidence type="ECO:0000313" key="4">
    <source>
        <dbReference type="Proteomes" id="UP000266841"/>
    </source>
</evidence>
<dbReference type="Proteomes" id="UP000266841">
    <property type="component" value="Unassembled WGS sequence"/>
</dbReference>
<organism evidence="3 4">
    <name type="scientific">Thalassiosira oceanica</name>
    <name type="common">Marine diatom</name>
    <dbReference type="NCBI Taxonomy" id="159749"/>
    <lineage>
        <taxon>Eukaryota</taxon>
        <taxon>Sar</taxon>
        <taxon>Stramenopiles</taxon>
        <taxon>Ochrophyta</taxon>
        <taxon>Bacillariophyta</taxon>
        <taxon>Coscinodiscophyceae</taxon>
        <taxon>Thalassiosirophycidae</taxon>
        <taxon>Thalassiosirales</taxon>
        <taxon>Thalassiosiraceae</taxon>
        <taxon>Thalassiosira</taxon>
    </lineage>
</organism>
<evidence type="ECO:0000256" key="1">
    <source>
        <dbReference type="SAM" id="MobiDB-lite"/>
    </source>
</evidence>
<comment type="caution">
    <text evidence="3">The sequence shown here is derived from an EMBL/GenBank/DDBJ whole genome shotgun (WGS) entry which is preliminary data.</text>
</comment>
<feature type="transmembrane region" description="Helical" evidence="2">
    <location>
        <begin position="37"/>
        <end position="58"/>
    </location>
</feature>
<dbReference type="AlphaFoldDB" id="K0SXW0"/>
<accession>K0SXW0</accession>
<feature type="region of interest" description="Disordered" evidence="1">
    <location>
        <begin position="70"/>
        <end position="102"/>
    </location>
</feature>
<keyword evidence="2" id="KW-1133">Transmembrane helix</keyword>
<dbReference type="OrthoDB" id="77201at2759"/>
<keyword evidence="2" id="KW-0812">Transmembrane</keyword>
<gene>
    <name evidence="3" type="ORF">THAOC_13243</name>
</gene>
<keyword evidence="4" id="KW-1185">Reference proteome</keyword>
<dbReference type="EMBL" id="AGNL01015411">
    <property type="protein sequence ID" value="EJK65861.1"/>
    <property type="molecule type" value="Genomic_DNA"/>
</dbReference>
<evidence type="ECO:0000256" key="2">
    <source>
        <dbReference type="SAM" id="Phobius"/>
    </source>
</evidence>
<keyword evidence="2" id="KW-0472">Membrane</keyword>
<proteinExistence type="predicted"/>
<name>K0SXW0_THAOC</name>
<reference evidence="3 4" key="1">
    <citation type="journal article" date="2012" name="Genome Biol.">
        <title>Genome and low-iron response of an oceanic diatom adapted to chronic iron limitation.</title>
        <authorList>
            <person name="Lommer M."/>
            <person name="Specht M."/>
            <person name="Roy A.S."/>
            <person name="Kraemer L."/>
            <person name="Andreson R."/>
            <person name="Gutowska M.A."/>
            <person name="Wolf J."/>
            <person name="Bergner S.V."/>
            <person name="Schilhabel M.B."/>
            <person name="Klostermeier U.C."/>
            <person name="Beiko R.G."/>
            <person name="Rosenstiel P."/>
            <person name="Hippler M."/>
            <person name="Laroche J."/>
        </authorList>
    </citation>
    <scope>NUCLEOTIDE SEQUENCE [LARGE SCALE GENOMIC DNA]</scope>
    <source>
        <strain evidence="3 4">CCMP1005</strain>
    </source>
</reference>
<evidence type="ECO:0000313" key="3">
    <source>
        <dbReference type="EMBL" id="EJK65861.1"/>
    </source>
</evidence>
<protein>
    <submittedName>
        <fullName evidence="3">Uncharacterized protein</fullName>
    </submittedName>
</protein>